<evidence type="ECO:0000256" key="4">
    <source>
        <dbReference type="ARBA" id="ARBA00022777"/>
    </source>
</evidence>
<name>A0A2N6SCW0_9BACL</name>
<dbReference type="EC" id="2.7.11.32" evidence="5"/>
<dbReference type="STRING" id="84135.GCA_001052115_00795"/>
<keyword evidence="1 5" id="KW-0723">Serine/threonine-protein kinase</keyword>
<evidence type="ECO:0000313" key="6">
    <source>
        <dbReference type="EMBL" id="PMC51753.1"/>
    </source>
</evidence>
<protein>
    <recommendedName>
        <fullName evidence="5">Putative pyruvate, phosphate dikinase regulatory protein</fullName>
        <shortName evidence="5">PPDK regulatory protein</shortName>
        <ecNumber evidence="5">2.7.11.32</ecNumber>
        <ecNumber evidence="5">2.7.4.27</ecNumber>
    </recommendedName>
</protein>
<dbReference type="PANTHER" id="PTHR31756">
    <property type="entry name" value="PYRUVATE, PHOSPHATE DIKINASE REGULATORY PROTEIN 1, CHLOROPLASTIC"/>
    <property type="match status" value="1"/>
</dbReference>
<comment type="function">
    <text evidence="5">Bifunctional serine/threonine kinase and phosphorylase involved in the regulation of the pyruvate, phosphate dikinase (PPDK) by catalyzing its phosphorylation/dephosphorylation.</text>
</comment>
<comment type="catalytic activity">
    <reaction evidence="5">
        <text>N(tele)-phospho-L-histidyl/O-phospho-L-threonyl-[pyruvate, phosphate dikinase] + phosphate + H(+) = N(tele)-phospho-L-histidyl/L-threonyl-[pyruvate, phosphate dikinase] + diphosphate</text>
        <dbReference type="Rhea" id="RHEA:43696"/>
        <dbReference type="Rhea" id="RHEA-COMP:10650"/>
        <dbReference type="Rhea" id="RHEA-COMP:10651"/>
        <dbReference type="ChEBI" id="CHEBI:15378"/>
        <dbReference type="ChEBI" id="CHEBI:30013"/>
        <dbReference type="ChEBI" id="CHEBI:33019"/>
        <dbReference type="ChEBI" id="CHEBI:43474"/>
        <dbReference type="ChEBI" id="CHEBI:61977"/>
        <dbReference type="ChEBI" id="CHEBI:83586"/>
        <dbReference type="EC" id="2.7.4.27"/>
    </reaction>
</comment>
<evidence type="ECO:0000256" key="5">
    <source>
        <dbReference type="HAMAP-Rule" id="MF_00921"/>
    </source>
</evidence>
<evidence type="ECO:0000313" key="7">
    <source>
        <dbReference type="Proteomes" id="UP000235670"/>
    </source>
</evidence>
<dbReference type="GO" id="GO:0016776">
    <property type="term" value="F:phosphotransferase activity, phosphate group as acceptor"/>
    <property type="evidence" value="ECO:0007669"/>
    <property type="project" value="UniProtKB-UniRule"/>
</dbReference>
<dbReference type="Proteomes" id="UP000235670">
    <property type="component" value="Unassembled WGS sequence"/>
</dbReference>
<keyword evidence="3 5" id="KW-0547">Nucleotide-binding</keyword>
<dbReference type="GO" id="GO:0004674">
    <property type="term" value="F:protein serine/threonine kinase activity"/>
    <property type="evidence" value="ECO:0007669"/>
    <property type="project" value="UniProtKB-UniRule"/>
</dbReference>
<dbReference type="InterPro" id="IPR026565">
    <property type="entry name" value="PPDK_reg"/>
</dbReference>
<feature type="binding site" evidence="5">
    <location>
        <begin position="148"/>
        <end position="155"/>
    </location>
    <ligand>
        <name>ADP</name>
        <dbReference type="ChEBI" id="CHEBI:456216"/>
    </ligand>
</feature>
<keyword evidence="4 5" id="KW-0418">Kinase</keyword>
<dbReference type="EMBL" id="PNGT01000011">
    <property type="protein sequence ID" value="PMC51753.1"/>
    <property type="molecule type" value="Genomic_DNA"/>
</dbReference>
<dbReference type="OrthoDB" id="9782201at2"/>
<dbReference type="InterPro" id="IPR005177">
    <property type="entry name" value="Kinase-pyrophosphorylase"/>
</dbReference>
<dbReference type="GO" id="GO:0005524">
    <property type="term" value="F:ATP binding"/>
    <property type="evidence" value="ECO:0007669"/>
    <property type="project" value="InterPro"/>
</dbReference>
<dbReference type="GO" id="GO:0043531">
    <property type="term" value="F:ADP binding"/>
    <property type="evidence" value="ECO:0007669"/>
    <property type="project" value="UniProtKB-UniRule"/>
</dbReference>
<dbReference type="EC" id="2.7.4.27" evidence="5"/>
<proteinExistence type="inferred from homology"/>
<comment type="caution">
    <text evidence="6">The sequence shown here is derived from an EMBL/GenBank/DDBJ whole genome shotgun (WGS) entry which is preliminary data.</text>
</comment>
<gene>
    <name evidence="6" type="ORF">CJ218_08515</name>
</gene>
<dbReference type="NCBIfam" id="NF003742">
    <property type="entry name" value="PRK05339.1"/>
    <property type="match status" value="1"/>
</dbReference>
<evidence type="ECO:0000256" key="1">
    <source>
        <dbReference type="ARBA" id="ARBA00022527"/>
    </source>
</evidence>
<comment type="similarity">
    <text evidence="5">Belongs to the pyruvate, phosphate/water dikinase regulatory protein family. PDRP subfamily.</text>
</comment>
<keyword evidence="6" id="KW-0670">Pyruvate</keyword>
<organism evidence="6 7">
    <name type="scientific">Gemella sanguinis</name>
    <dbReference type="NCBI Taxonomy" id="84135"/>
    <lineage>
        <taxon>Bacteria</taxon>
        <taxon>Bacillati</taxon>
        <taxon>Bacillota</taxon>
        <taxon>Bacilli</taxon>
        <taxon>Bacillales</taxon>
        <taxon>Gemellaceae</taxon>
        <taxon>Gemella</taxon>
    </lineage>
</organism>
<dbReference type="RefSeq" id="WP_102190264.1">
    <property type="nucleotide sequence ID" value="NZ_PNGT01000011.1"/>
</dbReference>
<dbReference type="PANTHER" id="PTHR31756:SF3">
    <property type="entry name" value="PYRUVATE, PHOSPHATE DIKINASE REGULATORY PROTEIN 1, CHLOROPLASTIC"/>
    <property type="match status" value="1"/>
</dbReference>
<dbReference type="Pfam" id="PF03618">
    <property type="entry name" value="Kinase-PPPase"/>
    <property type="match status" value="1"/>
</dbReference>
<evidence type="ECO:0000256" key="3">
    <source>
        <dbReference type="ARBA" id="ARBA00022741"/>
    </source>
</evidence>
<reference evidence="6 7" key="1">
    <citation type="submission" date="2017-09" db="EMBL/GenBank/DDBJ databases">
        <title>Bacterial strain isolated from the female urinary microbiota.</title>
        <authorList>
            <person name="Thomas-White K."/>
            <person name="Kumar N."/>
            <person name="Forster S."/>
            <person name="Putonti C."/>
            <person name="Lawley T."/>
            <person name="Wolfe A.J."/>
        </authorList>
    </citation>
    <scope>NUCLEOTIDE SEQUENCE [LARGE SCALE GENOMIC DNA]</scope>
    <source>
        <strain evidence="6 7">UMB0186</strain>
    </source>
</reference>
<sequence>MLTVHIISDSIGNTAKDVVKAALVQFSYSDARYKVLKNSNVSTKERIESIVENIEKDDVIVQTLVDRELAEYTKRIAEEKGIKVIDLLSGMLNIFEEKLEVKPENNPGLIRRMGTEYFKRVDALEFAVKYDDGKDINGLKEADVVILGVSRTSKTPLSLYLANRNIKVMNVPIVQDLILPEQLYEVKRKIIGLTNSVEQLNKLREQRLKTLGVEQGTDYTDELQIFEELEYALEIMEKIGCPVIDVQNKAIEETAEIIINIMRERGLEV</sequence>
<keyword evidence="2 5" id="KW-0808">Transferase</keyword>
<comment type="catalytic activity">
    <reaction evidence="5">
        <text>N(tele)-phospho-L-histidyl/L-threonyl-[pyruvate, phosphate dikinase] + ADP = N(tele)-phospho-L-histidyl/O-phospho-L-threonyl-[pyruvate, phosphate dikinase] + AMP + H(+)</text>
        <dbReference type="Rhea" id="RHEA:43692"/>
        <dbReference type="Rhea" id="RHEA-COMP:10650"/>
        <dbReference type="Rhea" id="RHEA-COMP:10651"/>
        <dbReference type="ChEBI" id="CHEBI:15378"/>
        <dbReference type="ChEBI" id="CHEBI:30013"/>
        <dbReference type="ChEBI" id="CHEBI:61977"/>
        <dbReference type="ChEBI" id="CHEBI:83586"/>
        <dbReference type="ChEBI" id="CHEBI:456215"/>
        <dbReference type="ChEBI" id="CHEBI:456216"/>
        <dbReference type="EC" id="2.7.11.32"/>
    </reaction>
</comment>
<evidence type="ECO:0000256" key="2">
    <source>
        <dbReference type="ARBA" id="ARBA00022679"/>
    </source>
</evidence>
<accession>A0A2N6SCW0</accession>
<dbReference type="HAMAP" id="MF_00921">
    <property type="entry name" value="PDRP"/>
    <property type="match status" value="1"/>
</dbReference>
<dbReference type="AlphaFoldDB" id="A0A2N6SCW0"/>